<feature type="transmembrane region" description="Helical" evidence="10">
    <location>
        <begin position="143"/>
        <end position="167"/>
    </location>
</feature>
<evidence type="ECO:0000256" key="6">
    <source>
        <dbReference type="ARBA" id="ARBA00023136"/>
    </source>
</evidence>
<proteinExistence type="inferred from homology"/>
<feature type="transmembrane region" description="Helical" evidence="10">
    <location>
        <begin position="60"/>
        <end position="88"/>
    </location>
</feature>
<dbReference type="GO" id="GO:0016020">
    <property type="term" value="C:membrane"/>
    <property type="evidence" value="ECO:0007669"/>
    <property type="project" value="UniProtKB-SubCell"/>
</dbReference>
<comment type="subcellular location">
    <subcellularLocation>
        <location evidence="1 8">Membrane</location>
        <topology evidence="1 8">Multi-pass membrane protein</topology>
    </subcellularLocation>
</comment>
<comment type="caution">
    <text evidence="11">The sequence shown here is derived from an EMBL/GenBank/DDBJ whole genome shotgun (WGS) entry which is preliminary data.</text>
</comment>
<evidence type="ECO:0000256" key="3">
    <source>
        <dbReference type="ARBA" id="ARBA00022692"/>
    </source>
</evidence>
<feature type="transmembrane region" description="Helical" evidence="10">
    <location>
        <begin position="387"/>
        <end position="408"/>
    </location>
</feature>
<keyword evidence="7 8" id="KW-0568">Pathogenesis-related protein</keyword>
<evidence type="ECO:0000313" key="11">
    <source>
        <dbReference type="EMBL" id="GEU80686.1"/>
    </source>
</evidence>
<feature type="transmembrane region" description="Helical" evidence="10">
    <location>
        <begin position="16"/>
        <end position="39"/>
    </location>
</feature>
<dbReference type="PANTHER" id="PTHR31942:SF54">
    <property type="entry name" value="MLO-LIKE PROTEIN 13"/>
    <property type="match status" value="1"/>
</dbReference>
<reference evidence="11" key="1">
    <citation type="journal article" date="2019" name="Sci. Rep.">
        <title>Draft genome of Tanacetum cinerariifolium, the natural source of mosquito coil.</title>
        <authorList>
            <person name="Yamashiro T."/>
            <person name="Shiraishi A."/>
            <person name="Satake H."/>
            <person name="Nakayama K."/>
        </authorList>
    </citation>
    <scope>NUCLEOTIDE SEQUENCE</scope>
</reference>
<evidence type="ECO:0000256" key="4">
    <source>
        <dbReference type="ARBA" id="ARBA00022821"/>
    </source>
</evidence>
<dbReference type="EMBL" id="BKCJ010008124">
    <property type="protein sequence ID" value="GEU80686.1"/>
    <property type="molecule type" value="Genomic_DNA"/>
</dbReference>
<comment type="domain">
    <text evidence="8">The C-terminus contains a calmodulin-binding domain, which binds calmodulin in a calcium-dependent fashion.</text>
</comment>
<feature type="transmembrane region" description="Helical" evidence="10">
    <location>
        <begin position="268"/>
        <end position="287"/>
    </location>
</feature>
<dbReference type="InterPro" id="IPR004326">
    <property type="entry name" value="Mlo"/>
</dbReference>
<sequence>MAEDAQSRSLEYTPTWIVAVICSIIVLISLIAERGLHLLGKFLKRRRQDALYEALQKLQAELMLLGFISLLLTVSQSTISTICIPTHLANYMLPCKRKETTTSATEHFNFNLGRHLLSEDLGTQVCAHKGKVPLVSLEGLHQLHIFIFVLAVVHVIFCATTMVLGVAKISEWKRWEESIKSTDGPAKSNRVHRHHYRQFFTQRTLGHYRKLPGVRWIVSFFKQFYGSVTKSDYIALRSGFIKEHCPGNPNFNFHKYMLRTLEYDFKKIVGISWYLWLFVVVFLLLNISGWYTYFWLSFLPLILLLLVGAHLEHIITRLARDVVESRSETVKPSDDHFWCNNPKIIMYLIHFILFQNSFEIAFFFWVWTTYGFNSCVMEKVGYIVTKLVLGVIVQVLCSYSTLPLYAIVSQMGSMFKPSVFDHFTLDLINDWVEDRSRRPDSRSGASSHSQRLQNQPQVSDERITLNQGITNSVLELSSPIPEQV</sequence>
<dbReference type="PANTHER" id="PTHR31942">
    <property type="entry name" value="MLO-LIKE PROTEIN 1"/>
    <property type="match status" value="1"/>
</dbReference>
<comment type="function">
    <text evidence="8">May be involved in modulation of pathogen defense and leaf cell death.</text>
</comment>
<keyword evidence="3 8" id="KW-0812">Transmembrane</keyword>
<organism evidence="11">
    <name type="scientific">Tanacetum cinerariifolium</name>
    <name type="common">Dalmatian daisy</name>
    <name type="synonym">Chrysanthemum cinerariifolium</name>
    <dbReference type="NCBI Taxonomy" id="118510"/>
    <lineage>
        <taxon>Eukaryota</taxon>
        <taxon>Viridiplantae</taxon>
        <taxon>Streptophyta</taxon>
        <taxon>Embryophyta</taxon>
        <taxon>Tracheophyta</taxon>
        <taxon>Spermatophyta</taxon>
        <taxon>Magnoliopsida</taxon>
        <taxon>eudicotyledons</taxon>
        <taxon>Gunneridae</taxon>
        <taxon>Pentapetalae</taxon>
        <taxon>asterids</taxon>
        <taxon>campanulids</taxon>
        <taxon>Asterales</taxon>
        <taxon>Asteraceae</taxon>
        <taxon>Asteroideae</taxon>
        <taxon>Anthemideae</taxon>
        <taxon>Anthemidinae</taxon>
        <taxon>Tanacetum</taxon>
    </lineage>
</organism>
<evidence type="ECO:0000256" key="8">
    <source>
        <dbReference type="RuleBase" id="RU280816"/>
    </source>
</evidence>
<keyword evidence="4 8" id="KW-0611">Plant defense</keyword>
<dbReference type="GO" id="GO:0005516">
    <property type="term" value="F:calmodulin binding"/>
    <property type="evidence" value="ECO:0007669"/>
    <property type="project" value="UniProtKB-KW"/>
</dbReference>
<feature type="compositionally biased region" description="Polar residues" evidence="9">
    <location>
        <begin position="443"/>
        <end position="458"/>
    </location>
</feature>
<keyword evidence="5 8" id="KW-1133">Transmembrane helix</keyword>
<feature type="region of interest" description="Disordered" evidence="9">
    <location>
        <begin position="438"/>
        <end position="458"/>
    </location>
</feature>
<evidence type="ECO:0000256" key="1">
    <source>
        <dbReference type="ARBA" id="ARBA00004141"/>
    </source>
</evidence>
<gene>
    <name evidence="8" type="primary">MLO</name>
    <name evidence="11" type="ORF">Tci_052664</name>
</gene>
<keyword evidence="8" id="KW-0112">Calmodulin-binding</keyword>
<evidence type="ECO:0000256" key="10">
    <source>
        <dbReference type="SAM" id="Phobius"/>
    </source>
</evidence>
<keyword evidence="6 8" id="KW-0472">Membrane</keyword>
<evidence type="ECO:0000256" key="5">
    <source>
        <dbReference type="ARBA" id="ARBA00022989"/>
    </source>
</evidence>
<dbReference type="AlphaFoldDB" id="A0A6L2N3A4"/>
<dbReference type="Pfam" id="PF03094">
    <property type="entry name" value="Mlo"/>
    <property type="match status" value="1"/>
</dbReference>
<evidence type="ECO:0000256" key="2">
    <source>
        <dbReference type="ARBA" id="ARBA00006574"/>
    </source>
</evidence>
<accession>A0A6L2N3A4</accession>
<feature type="transmembrane region" description="Helical" evidence="10">
    <location>
        <begin position="344"/>
        <end position="367"/>
    </location>
</feature>
<comment type="similarity">
    <text evidence="2 8">Belongs to the MLO family.</text>
</comment>
<protein>
    <recommendedName>
        <fullName evidence="8">MLO-like protein</fullName>
    </recommendedName>
</protein>
<name>A0A6L2N3A4_TANCI</name>
<evidence type="ECO:0000256" key="7">
    <source>
        <dbReference type="ARBA" id="ARBA00023265"/>
    </source>
</evidence>
<evidence type="ECO:0000256" key="9">
    <source>
        <dbReference type="SAM" id="MobiDB-lite"/>
    </source>
</evidence>
<dbReference type="GO" id="GO:0006952">
    <property type="term" value="P:defense response"/>
    <property type="evidence" value="ECO:0007669"/>
    <property type="project" value="UniProtKB-KW"/>
</dbReference>